<dbReference type="PROSITE" id="PS50890">
    <property type="entry name" value="PUA"/>
    <property type="match status" value="1"/>
</dbReference>
<dbReference type="InterPro" id="IPR029063">
    <property type="entry name" value="SAM-dependent_MTases_sf"/>
</dbReference>
<evidence type="ECO:0000256" key="5">
    <source>
        <dbReference type="ARBA" id="ARBA00022691"/>
    </source>
</evidence>
<reference evidence="9" key="1">
    <citation type="submission" date="2020-05" db="EMBL/GenBank/DDBJ databases">
        <authorList>
            <person name="Chiriac C."/>
            <person name="Salcher M."/>
            <person name="Ghai R."/>
            <person name="Kavagutti S V."/>
        </authorList>
    </citation>
    <scope>NUCLEOTIDE SEQUENCE</scope>
</reference>
<dbReference type="EMBL" id="CAFBRX010000163">
    <property type="protein sequence ID" value="CAB5131166.1"/>
    <property type="molecule type" value="Genomic_DNA"/>
</dbReference>
<dbReference type="Gene3D" id="3.40.50.150">
    <property type="entry name" value="Vaccinia Virus protein VP39"/>
    <property type="match status" value="1"/>
</dbReference>
<dbReference type="GO" id="GO:0008168">
    <property type="term" value="F:methyltransferase activity"/>
    <property type="evidence" value="ECO:0007669"/>
    <property type="project" value="UniProtKB-KW"/>
</dbReference>
<evidence type="ECO:0000256" key="3">
    <source>
        <dbReference type="ARBA" id="ARBA00022603"/>
    </source>
</evidence>
<dbReference type="CDD" id="cd11572">
    <property type="entry name" value="RlmI_M_like"/>
    <property type="match status" value="1"/>
</dbReference>
<evidence type="ECO:0000256" key="4">
    <source>
        <dbReference type="ARBA" id="ARBA00022679"/>
    </source>
</evidence>
<comment type="subcellular location">
    <subcellularLocation>
        <location evidence="1">Cytoplasm</location>
    </subcellularLocation>
</comment>
<evidence type="ECO:0000313" key="9">
    <source>
        <dbReference type="EMBL" id="CAB5131166.1"/>
    </source>
</evidence>
<evidence type="ECO:0000256" key="2">
    <source>
        <dbReference type="ARBA" id="ARBA00022490"/>
    </source>
</evidence>
<dbReference type="InterPro" id="IPR015947">
    <property type="entry name" value="PUA-like_sf"/>
</dbReference>
<comment type="similarity">
    <text evidence="6">Belongs to the methyltransferase superfamily. RlmI family.</text>
</comment>
<dbReference type="PANTHER" id="PTHR42873:SF1">
    <property type="entry name" value="S-ADENOSYLMETHIONINE-DEPENDENT METHYLTRANSFERASE DOMAIN-CONTAINING PROTEIN"/>
    <property type="match status" value="1"/>
</dbReference>
<dbReference type="Gene3D" id="3.30.750.80">
    <property type="entry name" value="RNA methyltransferase domain (HRMD) like"/>
    <property type="match status" value="1"/>
</dbReference>
<dbReference type="CDD" id="cd02440">
    <property type="entry name" value="AdoMet_MTases"/>
    <property type="match status" value="1"/>
</dbReference>
<dbReference type="GO" id="GO:0032259">
    <property type="term" value="P:methylation"/>
    <property type="evidence" value="ECO:0007669"/>
    <property type="project" value="UniProtKB-KW"/>
</dbReference>
<dbReference type="AlphaFoldDB" id="A0A6J7W0S7"/>
<gene>
    <name evidence="9" type="ORF">UFOPK4422_01345</name>
</gene>
<dbReference type="Gene3D" id="2.30.130.10">
    <property type="entry name" value="PUA domain"/>
    <property type="match status" value="1"/>
</dbReference>
<evidence type="ECO:0000256" key="6">
    <source>
        <dbReference type="ARBA" id="ARBA00038091"/>
    </source>
</evidence>
<dbReference type="Pfam" id="PF17785">
    <property type="entry name" value="PUA_3"/>
    <property type="match status" value="1"/>
</dbReference>
<evidence type="ECO:0000259" key="8">
    <source>
        <dbReference type="Pfam" id="PF17785"/>
    </source>
</evidence>
<feature type="domain" description="RlmI-like PUA" evidence="8">
    <location>
        <begin position="11"/>
        <end position="74"/>
    </location>
</feature>
<dbReference type="SUPFAM" id="SSF88697">
    <property type="entry name" value="PUA domain-like"/>
    <property type="match status" value="1"/>
</dbReference>
<evidence type="ECO:0000256" key="1">
    <source>
        <dbReference type="ARBA" id="ARBA00004496"/>
    </source>
</evidence>
<accession>A0A6J7W0S7</accession>
<dbReference type="InterPro" id="IPR019614">
    <property type="entry name" value="SAM-dep_methyl-trfase"/>
</dbReference>
<dbReference type="PANTHER" id="PTHR42873">
    <property type="entry name" value="RIBOSOMAL RNA LARGE SUBUNIT METHYLTRANSFERASE"/>
    <property type="match status" value="1"/>
</dbReference>
<sequence length="397" mass="43060">MGMENESVATVHLKPERDRSMKRLHPWILSGAIARVEGDPQPGDTVRVIAAGGAELATASYSPFSALRARVWSFDPSVEINAGFITGLINSSVALRAAHSEFAHTCRLIFGDADGLPGLVVDRYGEVVVMQITTVGIERWRDAVVSTLMTIDGVTCVYERSDGADREREGLTNRIGLAAGTLPSTIYAVEGNEKYNVNVEEGHKTGFYIDQRDSRALAGRLSRGARVLNVFGYTGSFSVVAQRNGAASVTTVESSGPALEIARQNGELNGVDIGELIEGDAFEVLRRMRDRRAEFDLIILDPPKYATSTAHLERATRKYKDINLLGAKLLAKGGHLMTFSCSGAMTADLFQKVVAGAALDAKRKMRIVQRLGQPIDHPVPLTFPDSEYLKGLLLQAD</sequence>
<proteinExistence type="inferred from homology"/>
<protein>
    <submittedName>
        <fullName evidence="9">Unannotated protein</fullName>
    </submittedName>
</protein>
<dbReference type="SUPFAM" id="SSF53335">
    <property type="entry name" value="S-adenosyl-L-methionine-dependent methyltransferases"/>
    <property type="match status" value="1"/>
</dbReference>
<dbReference type="GO" id="GO:0003723">
    <property type="term" value="F:RNA binding"/>
    <property type="evidence" value="ECO:0007669"/>
    <property type="project" value="InterPro"/>
</dbReference>
<keyword evidence="4" id="KW-0808">Transferase</keyword>
<keyword evidence="2" id="KW-0963">Cytoplasm</keyword>
<keyword evidence="5" id="KW-0949">S-adenosyl-L-methionine</keyword>
<evidence type="ECO:0000259" key="7">
    <source>
        <dbReference type="Pfam" id="PF10672"/>
    </source>
</evidence>
<dbReference type="CDD" id="cd21153">
    <property type="entry name" value="PUA_RlmI"/>
    <property type="match status" value="1"/>
</dbReference>
<organism evidence="9">
    <name type="scientific">freshwater metagenome</name>
    <dbReference type="NCBI Taxonomy" id="449393"/>
    <lineage>
        <taxon>unclassified sequences</taxon>
        <taxon>metagenomes</taxon>
        <taxon>ecological metagenomes</taxon>
    </lineage>
</organism>
<keyword evidence="3" id="KW-0489">Methyltransferase</keyword>
<name>A0A6J7W0S7_9ZZZZ</name>
<dbReference type="InterPro" id="IPR036974">
    <property type="entry name" value="PUA_sf"/>
</dbReference>
<dbReference type="GO" id="GO:0005737">
    <property type="term" value="C:cytoplasm"/>
    <property type="evidence" value="ECO:0007669"/>
    <property type="project" value="UniProtKB-SubCell"/>
</dbReference>
<feature type="domain" description="S-adenosylmethionine-dependent methyltransferase" evidence="7">
    <location>
        <begin position="185"/>
        <end position="378"/>
    </location>
</feature>
<dbReference type="Pfam" id="PF10672">
    <property type="entry name" value="Methyltrans_SAM"/>
    <property type="match status" value="1"/>
</dbReference>
<dbReference type="InterPro" id="IPR041532">
    <property type="entry name" value="RlmI-like_PUA"/>
</dbReference>